<dbReference type="AlphaFoldDB" id="Q468B7"/>
<sequence>MKNNGKFITISVFTVLMMLTLLSTAASASVYTYKTPLGAGTPPATQRLTGGGNYIDYTAVAASSTDPRIVQFKDLSKGKETYIRWDFGDGTYKQGTTITSSLKNPVHKFSKTGYYISCMTIKCTGYNGKLWVHKTLIIR</sequence>
<dbReference type="InterPro" id="IPR013783">
    <property type="entry name" value="Ig-like_fold"/>
</dbReference>
<dbReference type="SUPFAM" id="SSF49299">
    <property type="entry name" value="PKD domain"/>
    <property type="match status" value="1"/>
</dbReference>
<evidence type="ECO:0000259" key="1">
    <source>
        <dbReference type="PROSITE" id="PS50093"/>
    </source>
</evidence>
<dbReference type="PaxDb" id="269797-Mbar_A2875"/>
<evidence type="ECO:0000313" key="2">
    <source>
        <dbReference type="EMBL" id="AAZ71775.1"/>
    </source>
</evidence>
<dbReference type="InterPro" id="IPR035986">
    <property type="entry name" value="PKD_dom_sf"/>
</dbReference>
<protein>
    <recommendedName>
        <fullName evidence="1">PKD domain-containing protein</fullName>
    </recommendedName>
</protein>
<dbReference type="PROSITE" id="PS50093">
    <property type="entry name" value="PKD"/>
    <property type="match status" value="1"/>
</dbReference>
<dbReference type="CDD" id="cd00146">
    <property type="entry name" value="PKD"/>
    <property type="match status" value="1"/>
</dbReference>
<feature type="domain" description="PKD" evidence="1">
    <location>
        <begin position="53"/>
        <end position="121"/>
    </location>
</feature>
<dbReference type="OrthoDB" id="137279at2157"/>
<reference evidence="2" key="1">
    <citation type="submission" date="2006-06" db="EMBL/GenBank/DDBJ databases">
        <title>Complete sequence of chromosome 1 of Methanosarcina barkeri str. fusaro.</title>
        <authorList>
            <person name="Copeland A."/>
            <person name="Lucas S."/>
            <person name="Lapidus A."/>
            <person name="Barry K."/>
            <person name="Detter J.C."/>
            <person name="Glavina T."/>
            <person name="Hammon N."/>
            <person name="Israni S."/>
            <person name="Pitluck S."/>
            <person name="Goodwin L.A."/>
            <person name="Saunders E.H."/>
            <person name="Schmutz J."/>
            <person name="Larimer F."/>
            <person name="Land M."/>
            <person name="Anderson I."/>
            <person name="Richardson P."/>
        </authorList>
    </citation>
    <scope>NUCLEOTIDE SEQUENCE</scope>
    <source>
        <strain evidence="2">Fusaro</strain>
    </source>
</reference>
<proteinExistence type="predicted"/>
<dbReference type="eggNOG" id="arCOG02527">
    <property type="taxonomic scope" value="Archaea"/>
</dbReference>
<accession>Q468B7</accession>
<dbReference type="HOGENOM" id="CLU_1811426_0_0_2"/>
<gene>
    <name evidence="2" type="ordered locus">Mbar_A2875</name>
</gene>
<dbReference type="Gene3D" id="2.60.40.10">
    <property type="entry name" value="Immunoglobulins"/>
    <property type="match status" value="1"/>
</dbReference>
<dbReference type="InterPro" id="IPR000601">
    <property type="entry name" value="PKD_dom"/>
</dbReference>
<dbReference type="EMBL" id="CP000099">
    <property type="protein sequence ID" value="AAZ71775.1"/>
    <property type="molecule type" value="Genomic_DNA"/>
</dbReference>
<dbReference type="Pfam" id="PF18911">
    <property type="entry name" value="PKD_4"/>
    <property type="match status" value="1"/>
</dbReference>
<organism evidence="2">
    <name type="scientific">Methanosarcina barkeri (strain Fusaro / DSM 804)</name>
    <dbReference type="NCBI Taxonomy" id="269797"/>
    <lineage>
        <taxon>Archaea</taxon>
        <taxon>Methanobacteriati</taxon>
        <taxon>Methanobacteriota</taxon>
        <taxon>Stenosarchaea group</taxon>
        <taxon>Methanomicrobia</taxon>
        <taxon>Methanosarcinales</taxon>
        <taxon>Methanosarcinaceae</taxon>
        <taxon>Methanosarcina</taxon>
    </lineage>
</organism>
<dbReference type="KEGG" id="mba:Mbar_A2875"/>
<name>Q468B7_METBF</name>